<evidence type="ECO:0000256" key="1">
    <source>
        <dbReference type="SAM" id="MobiDB-lite"/>
    </source>
</evidence>
<feature type="non-terminal residue" evidence="2">
    <location>
        <position position="323"/>
    </location>
</feature>
<sequence>EAKRVRVHELIKVGNRDKCEHSKLFACLNSSRTVNSKQVRGSSPASATRLPLSRPGRPGSIPALVLPPGGMAARHRKGATAERFFSTTEVNYSCKALLVRLLKTPRQLTTGFAFLGAHQIGAVPEFPSTLCCKDSDWTTATARQTFRVDEHHVTSHSNSKSITQFDRVIDRYSTLGKTITTCGSMEDTMVCETIHPSDPGFVPDIERHTRFIETQAGALVCHDYERQQYFRNYQSEVDLDIIRRFVGRNFCSEYPNVTVRYFAQNWPELCIIAFTDTHIPIGLIIGQQTEPHIGRIAFFAVEKRVEAHLVCKSVAVVTGSILR</sequence>
<dbReference type="OrthoDB" id="249099at2759"/>
<evidence type="ECO:0000313" key="3">
    <source>
        <dbReference type="Proteomes" id="UP000054324"/>
    </source>
</evidence>
<protein>
    <submittedName>
        <fullName evidence="2">Uncharacterized protein</fullName>
    </submittedName>
</protein>
<gene>
    <name evidence="2" type="ORF">T265_14055</name>
</gene>
<feature type="compositionally biased region" description="Polar residues" evidence="1">
    <location>
        <begin position="36"/>
        <end position="46"/>
    </location>
</feature>
<dbReference type="AlphaFoldDB" id="A0A075ADP5"/>
<organism evidence="2 3">
    <name type="scientific">Opisthorchis viverrini</name>
    <name type="common">Southeast Asian liver fluke</name>
    <dbReference type="NCBI Taxonomy" id="6198"/>
    <lineage>
        <taxon>Eukaryota</taxon>
        <taxon>Metazoa</taxon>
        <taxon>Spiralia</taxon>
        <taxon>Lophotrochozoa</taxon>
        <taxon>Platyhelminthes</taxon>
        <taxon>Trematoda</taxon>
        <taxon>Digenea</taxon>
        <taxon>Opisthorchiida</taxon>
        <taxon>Opisthorchiata</taxon>
        <taxon>Opisthorchiidae</taxon>
        <taxon>Opisthorchis</taxon>
    </lineage>
</organism>
<proteinExistence type="predicted"/>
<keyword evidence="3" id="KW-1185">Reference proteome</keyword>
<feature type="non-terminal residue" evidence="2">
    <location>
        <position position="1"/>
    </location>
</feature>
<dbReference type="EMBL" id="KL596754">
    <property type="protein sequence ID" value="KER26164.1"/>
    <property type="molecule type" value="Genomic_DNA"/>
</dbReference>
<dbReference type="GeneID" id="20328221"/>
<dbReference type="KEGG" id="ovi:T265_14055"/>
<feature type="region of interest" description="Disordered" evidence="1">
    <location>
        <begin position="36"/>
        <end position="59"/>
    </location>
</feature>
<dbReference type="Proteomes" id="UP000054324">
    <property type="component" value="Unassembled WGS sequence"/>
</dbReference>
<reference evidence="2 3" key="1">
    <citation type="submission" date="2013-11" db="EMBL/GenBank/DDBJ databases">
        <title>Opisthorchis viverrini - life in the bile duct.</title>
        <authorList>
            <person name="Young N.D."/>
            <person name="Nagarajan N."/>
            <person name="Lin S.J."/>
            <person name="Korhonen P.K."/>
            <person name="Jex A.R."/>
            <person name="Hall R.S."/>
            <person name="Safavi-Hemami H."/>
            <person name="Kaewkong W."/>
            <person name="Bertrand D."/>
            <person name="Gao S."/>
            <person name="Seet Q."/>
            <person name="Wongkham S."/>
            <person name="Teh B.T."/>
            <person name="Wongkham C."/>
            <person name="Intapan P.M."/>
            <person name="Maleewong W."/>
            <person name="Yang X."/>
            <person name="Hu M."/>
            <person name="Wang Z."/>
            <person name="Hofmann A."/>
            <person name="Sternberg P.W."/>
            <person name="Tan P."/>
            <person name="Wang J."/>
            <person name="Gasser R.B."/>
        </authorList>
    </citation>
    <scope>NUCLEOTIDE SEQUENCE [LARGE SCALE GENOMIC DNA]</scope>
</reference>
<dbReference type="RefSeq" id="XP_009170090.1">
    <property type="nucleotide sequence ID" value="XM_009171826.1"/>
</dbReference>
<name>A0A075ADP5_OPIVI</name>
<dbReference type="CTD" id="20328221"/>
<evidence type="ECO:0000313" key="2">
    <source>
        <dbReference type="EMBL" id="KER26164.1"/>
    </source>
</evidence>
<accession>A0A075ADP5</accession>